<dbReference type="OrthoDB" id="147743at2157"/>
<dbReference type="PANTHER" id="PTHR36838:SF1">
    <property type="entry name" value="SLR1864 PROTEIN"/>
    <property type="match status" value="1"/>
</dbReference>
<dbReference type="Proteomes" id="UP000002071">
    <property type="component" value="Chromosome"/>
</dbReference>
<keyword evidence="6 7" id="KW-0472">Membrane</keyword>
<evidence type="ECO:0000313" key="9">
    <source>
        <dbReference type="Proteomes" id="UP000002071"/>
    </source>
</evidence>
<evidence type="ECO:0000256" key="1">
    <source>
        <dbReference type="ARBA" id="ARBA00004141"/>
    </source>
</evidence>
<gene>
    <name evidence="8" type="ordered locus">Huta_2739</name>
</gene>
<evidence type="ECO:0000256" key="5">
    <source>
        <dbReference type="ARBA" id="ARBA00022989"/>
    </source>
</evidence>
<keyword evidence="9" id="KW-1185">Reference proteome</keyword>
<evidence type="ECO:0000256" key="4">
    <source>
        <dbReference type="ARBA" id="ARBA00022692"/>
    </source>
</evidence>
<dbReference type="PANTHER" id="PTHR36838">
    <property type="entry name" value="AUXIN EFFLUX CARRIER FAMILY PROTEIN"/>
    <property type="match status" value="1"/>
</dbReference>
<dbReference type="InterPro" id="IPR004776">
    <property type="entry name" value="Mem_transp_PIN-like"/>
</dbReference>
<feature type="transmembrane region" description="Helical" evidence="7">
    <location>
        <begin position="132"/>
        <end position="152"/>
    </location>
</feature>
<dbReference type="STRING" id="519442.Huta_2739"/>
<feature type="transmembrane region" description="Helical" evidence="7">
    <location>
        <begin position="12"/>
        <end position="31"/>
    </location>
</feature>
<feature type="transmembrane region" description="Helical" evidence="7">
    <location>
        <begin position="164"/>
        <end position="183"/>
    </location>
</feature>
<keyword evidence="3" id="KW-1003">Cell membrane</keyword>
<keyword evidence="2" id="KW-0813">Transport</keyword>
<dbReference type="GeneID" id="8385044"/>
<feature type="transmembrane region" description="Helical" evidence="7">
    <location>
        <begin position="233"/>
        <end position="252"/>
    </location>
</feature>
<protein>
    <submittedName>
        <fullName evidence="8">Auxin Efflux Carrier</fullName>
    </submittedName>
</protein>
<dbReference type="Pfam" id="PF03547">
    <property type="entry name" value="Mem_trans"/>
    <property type="match status" value="2"/>
</dbReference>
<dbReference type="AlphaFoldDB" id="C7NPQ4"/>
<evidence type="ECO:0000256" key="6">
    <source>
        <dbReference type="ARBA" id="ARBA00023136"/>
    </source>
</evidence>
<sequence>MFGIQPSSLLGIFGTAILPIIAIAAAGFVLGRVKDVEAGPLNTITVYVLVPALVFHTLVMTPMDGETVLLVAVGVLAVTLVMLAIAGGVGRLAGRTEPLLGAFVLSAAFANSGNFGIPLSKFAFGEFGESTAVLYAAVQGVLLYTLGTYVAARGSGGALAGVRRAARIPLVYVVVVALGVRWLGLAPAAGSSAMETLRLVGDSSIPVMLLILGIQLSGTDYGAAIGQVGLSNLLKLTVAPVVAVGIAFVLGFEDQTVARVFILESAGPTAVTPIILLGEFSEHGDGPIGPAEFASTAILTSTLLSIPILTVLIALLRGGVVI</sequence>
<evidence type="ECO:0000256" key="3">
    <source>
        <dbReference type="ARBA" id="ARBA00022475"/>
    </source>
</evidence>
<feature type="transmembrane region" description="Helical" evidence="7">
    <location>
        <begin position="67"/>
        <end position="87"/>
    </location>
</feature>
<dbReference type="RefSeq" id="WP_015790462.1">
    <property type="nucleotide sequence ID" value="NC_013158.1"/>
</dbReference>
<evidence type="ECO:0000256" key="7">
    <source>
        <dbReference type="SAM" id="Phobius"/>
    </source>
</evidence>
<reference evidence="8 9" key="1">
    <citation type="journal article" date="2009" name="Stand. Genomic Sci.">
        <title>Complete genome sequence of Halorhabdus utahensis type strain (AX-2).</title>
        <authorList>
            <person name="Anderson I."/>
            <person name="Tindall B.J."/>
            <person name="Pomrenke H."/>
            <person name="Goker M."/>
            <person name="Lapidus A."/>
            <person name="Nolan M."/>
            <person name="Copeland A."/>
            <person name="Glavina Del Rio T."/>
            <person name="Chen F."/>
            <person name="Tice H."/>
            <person name="Cheng J.F."/>
            <person name="Lucas S."/>
            <person name="Chertkov O."/>
            <person name="Bruce D."/>
            <person name="Brettin T."/>
            <person name="Detter J.C."/>
            <person name="Han C."/>
            <person name="Goodwin L."/>
            <person name="Land M."/>
            <person name="Hauser L."/>
            <person name="Chang Y.J."/>
            <person name="Jeffries C.D."/>
            <person name="Pitluck S."/>
            <person name="Pati A."/>
            <person name="Mavromatis K."/>
            <person name="Ivanova N."/>
            <person name="Ovchinnikova G."/>
            <person name="Chen A."/>
            <person name="Palaniappan K."/>
            <person name="Chain P."/>
            <person name="Rohde M."/>
            <person name="Bristow J."/>
            <person name="Eisen J.A."/>
            <person name="Markowitz V."/>
            <person name="Hugenholtz P."/>
            <person name="Kyrpides N.C."/>
            <person name="Klenk H.P."/>
        </authorList>
    </citation>
    <scope>NUCLEOTIDE SEQUENCE [LARGE SCALE GENOMIC DNA]</scope>
    <source>
        <strain evidence="9">DSM 12940 / JCM 11049 / AX-2</strain>
    </source>
</reference>
<evidence type="ECO:0000256" key="2">
    <source>
        <dbReference type="ARBA" id="ARBA00022448"/>
    </source>
</evidence>
<dbReference type="GO" id="GO:0016020">
    <property type="term" value="C:membrane"/>
    <property type="evidence" value="ECO:0007669"/>
    <property type="project" value="UniProtKB-SubCell"/>
</dbReference>
<proteinExistence type="predicted"/>
<dbReference type="HOGENOM" id="CLU_056175_4_0_2"/>
<comment type="subcellular location">
    <subcellularLocation>
        <location evidence="1">Membrane</location>
        <topology evidence="1">Multi-pass membrane protein</topology>
    </subcellularLocation>
</comment>
<accession>C7NPQ4</accession>
<keyword evidence="5 7" id="KW-1133">Transmembrane helix</keyword>
<feature type="transmembrane region" description="Helical" evidence="7">
    <location>
        <begin position="293"/>
        <end position="316"/>
    </location>
</feature>
<evidence type="ECO:0000313" key="8">
    <source>
        <dbReference type="EMBL" id="ACV12900.1"/>
    </source>
</evidence>
<dbReference type="GO" id="GO:0055085">
    <property type="term" value="P:transmembrane transport"/>
    <property type="evidence" value="ECO:0007669"/>
    <property type="project" value="InterPro"/>
</dbReference>
<name>C7NPQ4_HALUD</name>
<organism evidence="8 9">
    <name type="scientific">Halorhabdus utahensis (strain DSM 12940 / JCM 11049 / AX-2)</name>
    <dbReference type="NCBI Taxonomy" id="519442"/>
    <lineage>
        <taxon>Archaea</taxon>
        <taxon>Methanobacteriati</taxon>
        <taxon>Methanobacteriota</taxon>
        <taxon>Stenosarchaea group</taxon>
        <taxon>Halobacteria</taxon>
        <taxon>Halobacteriales</taxon>
        <taxon>Haloarculaceae</taxon>
        <taxon>Halorhabdus</taxon>
    </lineage>
</organism>
<dbReference type="eggNOG" id="arCOG04756">
    <property type="taxonomic scope" value="Archaea"/>
</dbReference>
<dbReference type="EMBL" id="CP001687">
    <property type="protein sequence ID" value="ACV12900.1"/>
    <property type="molecule type" value="Genomic_DNA"/>
</dbReference>
<feature type="transmembrane region" description="Helical" evidence="7">
    <location>
        <begin position="43"/>
        <end position="61"/>
    </location>
</feature>
<feature type="transmembrane region" description="Helical" evidence="7">
    <location>
        <begin position="99"/>
        <end position="120"/>
    </location>
</feature>
<keyword evidence="4 7" id="KW-0812">Transmembrane</keyword>
<dbReference type="KEGG" id="hut:Huta_2739"/>